<protein>
    <submittedName>
        <fullName evidence="1">Uncharacterized protein</fullName>
    </submittedName>
</protein>
<sequence length="86" mass="10354">MTTVMKTVNFIRARGLNHRQFQLFLKEVGSEHEDVPYHTEVRWLSRSTVLKRFFELRGEIALFMQNIRPGQIEHDQWMRMVCDMVS</sequence>
<dbReference type="EMBL" id="JAINUG010000008">
    <property type="protein sequence ID" value="KAJ8415968.1"/>
    <property type="molecule type" value="Genomic_DNA"/>
</dbReference>
<dbReference type="AlphaFoldDB" id="A0AAD7T8W9"/>
<dbReference type="PANTHER" id="PTHR45913">
    <property type="entry name" value="EPM2A-INTERACTING PROTEIN 1"/>
    <property type="match status" value="1"/>
</dbReference>
<gene>
    <name evidence="1" type="ORF">AAFF_G00405250</name>
</gene>
<dbReference type="GO" id="GO:0045725">
    <property type="term" value="P:positive regulation of glycogen biosynthetic process"/>
    <property type="evidence" value="ECO:0007669"/>
    <property type="project" value="TreeGrafter"/>
</dbReference>
<accession>A0AAD7T8W9</accession>
<dbReference type="PANTHER" id="PTHR45913:SF11">
    <property type="entry name" value="EPM2A-INTERACTING PROTEIN 1"/>
    <property type="match status" value="1"/>
</dbReference>
<evidence type="ECO:0000313" key="1">
    <source>
        <dbReference type="EMBL" id="KAJ8415968.1"/>
    </source>
</evidence>
<keyword evidence="2" id="KW-1185">Reference proteome</keyword>
<evidence type="ECO:0000313" key="2">
    <source>
        <dbReference type="Proteomes" id="UP001221898"/>
    </source>
</evidence>
<proteinExistence type="predicted"/>
<comment type="caution">
    <text evidence="1">The sequence shown here is derived from an EMBL/GenBank/DDBJ whole genome shotgun (WGS) entry which is preliminary data.</text>
</comment>
<dbReference type="Proteomes" id="UP001221898">
    <property type="component" value="Unassembled WGS sequence"/>
</dbReference>
<organism evidence="1 2">
    <name type="scientific">Aldrovandia affinis</name>
    <dbReference type="NCBI Taxonomy" id="143900"/>
    <lineage>
        <taxon>Eukaryota</taxon>
        <taxon>Metazoa</taxon>
        <taxon>Chordata</taxon>
        <taxon>Craniata</taxon>
        <taxon>Vertebrata</taxon>
        <taxon>Euteleostomi</taxon>
        <taxon>Actinopterygii</taxon>
        <taxon>Neopterygii</taxon>
        <taxon>Teleostei</taxon>
        <taxon>Notacanthiformes</taxon>
        <taxon>Halosauridae</taxon>
        <taxon>Aldrovandia</taxon>
    </lineage>
</organism>
<reference evidence="1" key="1">
    <citation type="journal article" date="2023" name="Science">
        <title>Genome structures resolve the early diversification of teleost fishes.</title>
        <authorList>
            <person name="Parey E."/>
            <person name="Louis A."/>
            <person name="Montfort J."/>
            <person name="Bouchez O."/>
            <person name="Roques C."/>
            <person name="Iampietro C."/>
            <person name="Lluch J."/>
            <person name="Castinel A."/>
            <person name="Donnadieu C."/>
            <person name="Desvignes T."/>
            <person name="Floi Bucao C."/>
            <person name="Jouanno E."/>
            <person name="Wen M."/>
            <person name="Mejri S."/>
            <person name="Dirks R."/>
            <person name="Jansen H."/>
            <person name="Henkel C."/>
            <person name="Chen W.J."/>
            <person name="Zahm M."/>
            <person name="Cabau C."/>
            <person name="Klopp C."/>
            <person name="Thompson A.W."/>
            <person name="Robinson-Rechavi M."/>
            <person name="Braasch I."/>
            <person name="Lecointre G."/>
            <person name="Bobe J."/>
            <person name="Postlethwait J.H."/>
            <person name="Berthelot C."/>
            <person name="Roest Crollius H."/>
            <person name="Guiguen Y."/>
        </authorList>
    </citation>
    <scope>NUCLEOTIDE SEQUENCE</scope>
    <source>
        <strain evidence="1">NC1722</strain>
    </source>
</reference>
<name>A0AAD7T8W9_9TELE</name>